<dbReference type="InterPro" id="IPR050214">
    <property type="entry name" value="Cys_Synth/Cystath_Beta-Synth"/>
</dbReference>
<feature type="domain" description="Tryptophan synthase beta chain-like PALP" evidence="1">
    <location>
        <begin position="3"/>
        <end position="60"/>
    </location>
</feature>
<dbReference type="Proteomes" id="UP000649617">
    <property type="component" value="Unassembled WGS sequence"/>
</dbReference>
<accession>A0A812PWV3</accession>
<dbReference type="Gene3D" id="3.40.50.1100">
    <property type="match status" value="1"/>
</dbReference>
<feature type="non-terminal residue" evidence="2">
    <location>
        <position position="1"/>
    </location>
</feature>
<dbReference type="EMBL" id="CAJNIZ010015446">
    <property type="protein sequence ID" value="CAE7373108.1"/>
    <property type="molecule type" value="Genomic_DNA"/>
</dbReference>
<evidence type="ECO:0000313" key="2">
    <source>
        <dbReference type="EMBL" id="CAE7373108.1"/>
    </source>
</evidence>
<evidence type="ECO:0000259" key="1">
    <source>
        <dbReference type="Pfam" id="PF00291"/>
    </source>
</evidence>
<reference evidence="2" key="1">
    <citation type="submission" date="2021-02" db="EMBL/GenBank/DDBJ databases">
        <authorList>
            <person name="Dougan E. K."/>
            <person name="Rhodes N."/>
            <person name="Thang M."/>
            <person name="Chan C."/>
        </authorList>
    </citation>
    <scope>NUCLEOTIDE SEQUENCE</scope>
</reference>
<keyword evidence="3" id="KW-1185">Reference proteome</keyword>
<dbReference type="InterPro" id="IPR001926">
    <property type="entry name" value="TrpB-like_PALP"/>
</dbReference>
<dbReference type="OrthoDB" id="10259545at2759"/>
<comment type="caution">
    <text evidence="2">The sequence shown here is derived from an EMBL/GenBank/DDBJ whole genome shotgun (WGS) entry which is preliminary data.</text>
</comment>
<evidence type="ECO:0000313" key="3">
    <source>
        <dbReference type="Proteomes" id="UP000649617"/>
    </source>
</evidence>
<feature type="non-terminal residue" evidence="2">
    <location>
        <position position="66"/>
    </location>
</feature>
<dbReference type="Pfam" id="PF00291">
    <property type="entry name" value="PALP"/>
    <property type="match status" value="1"/>
</dbReference>
<protein>
    <submittedName>
        <fullName evidence="2">CysM protein</fullName>
    </submittedName>
</protein>
<dbReference type="AlphaFoldDB" id="A0A812PWV3"/>
<gene>
    <name evidence="2" type="primary">cysM</name>
    <name evidence="2" type="ORF">SPIL2461_LOCUS9052</name>
</gene>
<sequence length="66" mass="7292">AHYETTGPEVMRQTRGKITHFVSSMGTTGTAMGTSRYFKEFKPEVQIVGLQPAAGAQIPGIRRWPK</sequence>
<name>A0A812PWV3_SYMPI</name>
<organism evidence="2 3">
    <name type="scientific">Symbiodinium pilosum</name>
    <name type="common">Dinoflagellate</name>
    <dbReference type="NCBI Taxonomy" id="2952"/>
    <lineage>
        <taxon>Eukaryota</taxon>
        <taxon>Sar</taxon>
        <taxon>Alveolata</taxon>
        <taxon>Dinophyceae</taxon>
        <taxon>Suessiales</taxon>
        <taxon>Symbiodiniaceae</taxon>
        <taxon>Symbiodinium</taxon>
    </lineage>
</organism>
<dbReference type="InterPro" id="IPR036052">
    <property type="entry name" value="TrpB-like_PALP_sf"/>
</dbReference>
<dbReference type="SUPFAM" id="SSF53686">
    <property type="entry name" value="Tryptophan synthase beta subunit-like PLP-dependent enzymes"/>
    <property type="match status" value="1"/>
</dbReference>
<proteinExistence type="predicted"/>
<dbReference type="PANTHER" id="PTHR10314">
    <property type="entry name" value="CYSTATHIONINE BETA-SYNTHASE"/>
    <property type="match status" value="1"/>
</dbReference>